<evidence type="ECO:0000256" key="1">
    <source>
        <dbReference type="ARBA" id="ARBA00007277"/>
    </source>
</evidence>
<dbReference type="InterPro" id="IPR051578">
    <property type="entry name" value="GDPD"/>
</dbReference>
<dbReference type="InterPro" id="IPR013784">
    <property type="entry name" value="Carb-bd-like_fold"/>
</dbReference>
<dbReference type="PROSITE" id="PS51166">
    <property type="entry name" value="CBM20"/>
    <property type="match status" value="1"/>
</dbReference>
<evidence type="ECO:0000259" key="4">
    <source>
        <dbReference type="PROSITE" id="PS51166"/>
    </source>
</evidence>
<dbReference type="InterPro" id="IPR057506">
    <property type="entry name" value="C2_GPCPD1"/>
</dbReference>
<comment type="similarity">
    <text evidence="1">Belongs to the glycerophosphoryl diester phosphodiesterase family.</text>
</comment>
<dbReference type="GO" id="GO:0047389">
    <property type="term" value="F:glycerophosphocholine phosphodiesterase activity"/>
    <property type="evidence" value="ECO:0007669"/>
    <property type="project" value="TreeGrafter"/>
</dbReference>
<dbReference type="Gene3D" id="2.60.40.10">
    <property type="entry name" value="Immunoglobulins"/>
    <property type="match status" value="1"/>
</dbReference>
<dbReference type="OrthoDB" id="1058301at2759"/>
<evidence type="ECO:0000313" key="6">
    <source>
        <dbReference type="EMBL" id="CAB3405209.1"/>
    </source>
</evidence>
<evidence type="ECO:0000256" key="2">
    <source>
        <dbReference type="ARBA" id="ARBA00022801"/>
    </source>
</evidence>
<dbReference type="InterPro" id="IPR002044">
    <property type="entry name" value="CBM20"/>
</dbReference>
<comment type="caution">
    <text evidence="6">The sequence shown here is derived from an EMBL/GenBank/DDBJ whole genome shotgun (WGS) entry which is preliminary data.</text>
</comment>
<name>A0A8S1EV11_9PELO</name>
<dbReference type="Pfam" id="PF00686">
    <property type="entry name" value="CBM_20"/>
    <property type="match status" value="1"/>
</dbReference>
<reference evidence="6 7" key="1">
    <citation type="submission" date="2020-04" db="EMBL/GenBank/DDBJ databases">
        <authorList>
            <person name="Laetsch R D."/>
            <person name="Stevens L."/>
            <person name="Kumar S."/>
            <person name="Blaxter L. M."/>
        </authorList>
    </citation>
    <scope>NUCLEOTIDE SEQUENCE [LARGE SCALE GENOMIC DNA]</scope>
</reference>
<gene>
    <name evidence="6" type="ORF">CBOVIS_LOCUS7434</name>
</gene>
<feature type="domain" description="GP-PDE" evidence="5">
    <location>
        <begin position="381"/>
        <end position="688"/>
    </location>
</feature>
<feature type="domain" description="CBM20" evidence="4">
    <location>
        <begin position="59"/>
        <end position="176"/>
    </location>
</feature>
<organism evidence="6 7">
    <name type="scientific">Caenorhabditis bovis</name>
    <dbReference type="NCBI Taxonomy" id="2654633"/>
    <lineage>
        <taxon>Eukaryota</taxon>
        <taxon>Metazoa</taxon>
        <taxon>Ecdysozoa</taxon>
        <taxon>Nematoda</taxon>
        <taxon>Chromadorea</taxon>
        <taxon>Rhabditida</taxon>
        <taxon>Rhabditina</taxon>
        <taxon>Rhabditomorpha</taxon>
        <taxon>Rhabditoidea</taxon>
        <taxon>Rhabditidae</taxon>
        <taxon>Peloderinae</taxon>
        <taxon>Caenorhabditis</taxon>
    </lineage>
</organism>
<evidence type="ECO:0000256" key="3">
    <source>
        <dbReference type="SAM" id="MobiDB-lite"/>
    </source>
</evidence>
<dbReference type="Proteomes" id="UP000494206">
    <property type="component" value="Unassembled WGS sequence"/>
</dbReference>
<dbReference type="SUPFAM" id="SSF51695">
    <property type="entry name" value="PLC-like phosphodiesterases"/>
    <property type="match status" value="1"/>
</dbReference>
<feature type="compositionally biased region" description="Basic and acidic residues" evidence="3">
    <location>
        <begin position="762"/>
        <end position="772"/>
    </location>
</feature>
<feature type="region of interest" description="Disordered" evidence="3">
    <location>
        <begin position="238"/>
        <end position="263"/>
    </location>
</feature>
<protein>
    <recommendedName>
        <fullName evidence="8">GP-PDE domain-containing protein</fullName>
    </recommendedName>
</protein>
<dbReference type="PANTHER" id="PTHR22958">
    <property type="entry name" value="GLYCEROPHOSPHORYL DIESTER PHOSPHODIESTERASE"/>
    <property type="match status" value="1"/>
</dbReference>
<dbReference type="CDD" id="cd08607">
    <property type="entry name" value="GDPD_GDE5"/>
    <property type="match status" value="1"/>
</dbReference>
<dbReference type="GO" id="GO:0046475">
    <property type="term" value="P:glycerophospholipid catabolic process"/>
    <property type="evidence" value="ECO:0007669"/>
    <property type="project" value="TreeGrafter"/>
</dbReference>
<evidence type="ECO:0000259" key="5">
    <source>
        <dbReference type="PROSITE" id="PS51704"/>
    </source>
</evidence>
<evidence type="ECO:0000313" key="7">
    <source>
        <dbReference type="Proteomes" id="UP000494206"/>
    </source>
</evidence>
<dbReference type="PANTHER" id="PTHR22958:SF42">
    <property type="entry name" value="GLYCEROPHOSPHOCHOLINE PHOSPHODIESTERASE GPCPD1 HOMOLOG 2-RELATED"/>
    <property type="match status" value="1"/>
</dbReference>
<dbReference type="PROSITE" id="PS51704">
    <property type="entry name" value="GP_PDE"/>
    <property type="match status" value="1"/>
</dbReference>
<dbReference type="EMBL" id="CADEPM010000004">
    <property type="protein sequence ID" value="CAB3405209.1"/>
    <property type="molecule type" value="Genomic_DNA"/>
</dbReference>
<keyword evidence="7" id="KW-1185">Reference proteome</keyword>
<dbReference type="Gene3D" id="3.20.20.190">
    <property type="entry name" value="Phosphatidylinositol (PI) phosphodiesterase"/>
    <property type="match status" value="1"/>
</dbReference>
<accession>A0A8S1EV11</accession>
<dbReference type="GO" id="GO:2001070">
    <property type="term" value="F:starch binding"/>
    <property type="evidence" value="ECO:0007669"/>
    <property type="project" value="InterPro"/>
</dbReference>
<feature type="region of interest" description="Disordered" evidence="3">
    <location>
        <begin position="746"/>
        <end position="772"/>
    </location>
</feature>
<sequence length="792" mass="89951">MHFTRRAISPLASFVVDERVGTVNSSLSRRPLVHIDDIAMRQNSSYSSLAEDDVESQVMSMARLVRVFFAVDIENLQPHHTVFVVGNVESLGKWVATQAMPLQQDEHKKIRWRGSIETKENQLKFRYFVGYYLNADGVDKLIVDKWEAFLNPRSTLCQVENRDGVCRIDRVDLFGYYAGRKCVSDGWLQHAEENQILLRLHGNALKFYKTAKERKNCRVKLTPLDVRYKQSSGAHISFSYGEDEDDDDDETTNSPPPCTHSQTHVAVLSDPKPKFYEQDETGVVFNNNKDYIVFRTHSIANDYLAFYIEIFSEERKRIGACYALPNSMQDTCGLTQLPFINTSGRPIGQITIEYLFVKPLCLGRPQLMDLTYCRHWKKRNALEVGHRGAGNSYTKFAMSRENTIHSLNTAAKNGADYVEFDVQLTKDKIAVIYHDFHVLVSVARRDGNATPVPDPKDVGNMDFHELPVKDLKLSQLKLLMLDHLSFPQRKENVKKLVEQGEMEEDFKPFPTLVEALTKVDPDVGFNVEVKYPMMQNNGLHECDHYFERNQFVDIILADVLNHAGSRRIMFSSFDPDICSMVATKQNKYPVLFLCVGDTQRYTPFQDQRTSTSMTAVNFAVGADLLGVNFNSEDLLKDPMPIKKANEFGMVTFVWGEDLDKKENINYFKKELGVDGVIYDRIGEEERRRNVFIVEREQKRVLLSCSGASTPQRAPSPVLLDNNNSSSQPVPLAAHAQRIIHSDPVLIEEDEDEHAGGGGGDDDEKKLAIETEKLTLKGAQSSFDVSHSTPMVK</sequence>
<proteinExistence type="inferred from homology"/>
<evidence type="ECO:0008006" key="8">
    <source>
        <dbReference type="Google" id="ProtNLM"/>
    </source>
</evidence>
<feature type="compositionally biased region" description="Acidic residues" evidence="3">
    <location>
        <begin position="241"/>
        <end position="251"/>
    </location>
</feature>
<dbReference type="InterPro" id="IPR030395">
    <property type="entry name" value="GP_PDE_dom"/>
</dbReference>
<dbReference type="InterPro" id="IPR017946">
    <property type="entry name" value="PLC-like_Pdiesterase_TIM-brl"/>
</dbReference>
<dbReference type="FunFam" id="3.20.20.190:FF:000032">
    <property type="entry name" value="Glycerophosphoryl diester phosphodiesterase, putative"/>
    <property type="match status" value="1"/>
</dbReference>
<dbReference type="AlphaFoldDB" id="A0A8S1EV11"/>
<dbReference type="SUPFAM" id="SSF49452">
    <property type="entry name" value="Starch-binding domain-like"/>
    <property type="match status" value="1"/>
</dbReference>
<dbReference type="Pfam" id="PF03009">
    <property type="entry name" value="GDPD"/>
    <property type="match status" value="1"/>
</dbReference>
<dbReference type="SMART" id="SM01065">
    <property type="entry name" value="CBM_2"/>
    <property type="match status" value="1"/>
</dbReference>
<dbReference type="InterPro" id="IPR013783">
    <property type="entry name" value="Ig-like_fold"/>
</dbReference>
<keyword evidence="2" id="KW-0378">Hydrolase</keyword>
<dbReference type="Pfam" id="PF25329">
    <property type="entry name" value="C2_GDE1"/>
    <property type="match status" value="1"/>
</dbReference>